<evidence type="ECO:0000313" key="3">
    <source>
        <dbReference type="Proteomes" id="UP000663836"/>
    </source>
</evidence>
<accession>A0A820EQA4</accession>
<gene>
    <name evidence="2" type="ORF">JBS370_LOCUS38763</name>
</gene>
<dbReference type="Proteomes" id="UP000663836">
    <property type="component" value="Unassembled WGS sequence"/>
</dbReference>
<feature type="region of interest" description="Disordered" evidence="1">
    <location>
        <begin position="1"/>
        <end position="21"/>
    </location>
</feature>
<evidence type="ECO:0000313" key="2">
    <source>
        <dbReference type="EMBL" id="CAF4252329.1"/>
    </source>
</evidence>
<evidence type="ECO:0000256" key="1">
    <source>
        <dbReference type="SAM" id="MobiDB-lite"/>
    </source>
</evidence>
<dbReference type="AlphaFoldDB" id="A0A820EQA4"/>
<protein>
    <submittedName>
        <fullName evidence="2">Uncharacterized protein</fullName>
    </submittedName>
</protein>
<sequence length="382" mass="37002">EEPTTPPPVIQERTIVEQTGPPQIVRKVIRVPPRSQIHEHQQLETLNQYGSLSGANAPTAGNGVYGAGYGQSGKGYNTNGNYCQPDNHIEIQQQGPQVYGQTGQQRYQELQQSAVGARFNYNASNTQNLAGVGMHPSQPIVPPSNISQNAFGFQTGSIGTPAPSPPQPSLSSYGPSLQGLGGLVGAANFGAQRFGILGVPQNFGLAPNLGVESGLGVASSSGATPNFCAGGSFGAVPTFEGTLAGGIGGFSSSGFGGGAVHYGGGFGGGQLSNPGSYGVGASFGGAPFGTSGLADCAAQINPFVGNFSSATMACSSAALGGGLGAYGGAIGGFGGGYGGLGGGYGATLGGLGGGYGGGLGGGYGGGYGGGLGGGYGGGLGGG</sequence>
<feature type="non-terminal residue" evidence="2">
    <location>
        <position position="382"/>
    </location>
</feature>
<dbReference type="EMBL" id="CAJOBD010022719">
    <property type="protein sequence ID" value="CAF4252329.1"/>
    <property type="molecule type" value="Genomic_DNA"/>
</dbReference>
<feature type="non-terminal residue" evidence="2">
    <location>
        <position position="1"/>
    </location>
</feature>
<comment type="caution">
    <text evidence="2">The sequence shown here is derived from an EMBL/GenBank/DDBJ whole genome shotgun (WGS) entry which is preliminary data.</text>
</comment>
<organism evidence="2 3">
    <name type="scientific">Rotaria sordida</name>
    <dbReference type="NCBI Taxonomy" id="392033"/>
    <lineage>
        <taxon>Eukaryota</taxon>
        <taxon>Metazoa</taxon>
        <taxon>Spiralia</taxon>
        <taxon>Gnathifera</taxon>
        <taxon>Rotifera</taxon>
        <taxon>Eurotatoria</taxon>
        <taxon>Bdelloidea</taxon>
        <taxon>Philodinida</taxon>
        <taxon>Philodinidae</taxon>
        <taxon>Rotaria</taxon>
    </lineage>
</organism>
<proteinExistence type="predicted"/>
<reference evidence="2" key="1">
    <citation type="submission" date="2021-02" db="EMBL/GenBank/DDBJ databases">
        <authorList>
            <person name="Nowell W R."/>
        </authorList>
    </citation>
    <scope>NUCLEOTIDE SEQUENCE</scope>
</reference>
<name>A0A820EQA4_9BILA</name>